<name>A0ABR3EHU4_9AGAR</name>
<organism evidence="1 2">
    <name type="scientific">Marasmius crinis-equi</name>
    <dbReference type="NCBI Taxonomy" id="585013"/>
    <lineage>
        <taxon>Eukaryota</taxon>
        <taxon>Fungi</taxon>
        <taxon>Dikarya</taxon>
        <taxon>Basidiomycota</taxon>
        <taxon>Agaricomycotina</taxon>
        <taxon>Agaricomycetes</taxon>
        <taxon>Agaricomycetidae</taxon>
        <taxon>Agaricales</taxon>
        <taxon>Marasmiineae</taxon>
        <taxon>Marasmiaceae</taxon>
        <taxon>Marasmius</taxon>
    </lineage>
</organism>
<dbReference type="Proteomes" id="UP001465976">
    <property type="component" value="Unassembled WGS sequence"/>
</dbReference>
<sequence>MRWHYDRDRSKSLKGLDSLVRDVFLQPDFDIKHFEGFGARAMVALMDKYSSSPVNGDLPFADKRGWIDATVDIPLPRARKRTDEAEAPHLT</sequence>
<comment type="caution">
    <text evidence="1">The sequence shown here is derived from an EMBL/GenBank/DDBJ whole genome shotgun (WGS) entry which is preliminary data.</text>
</comment>
<dbReference type="EMBL" id="JBAHYK010005699">
    <property type="protein sequence ID" value="KAL0562451.1"/>
    <property type="molecule type" value="Genomic_DNA"/>
</dbReference>
<evidence type="ECO:0000313" key="1">
    <source>
        <dbReference type="EMBL" id="KAL0562451.1"/>
    </source>
</evidence>
<proteinExistence type="predicted"/>
<feature type="non-terminal residue" evidence="1">
    <location>
        <position position="91"/>
    </location>
</feature>
<evidence type="ECO:0000313" key="2">
    <source>
        <dbReference type="Proteomes" id="UP001465976"/>
    </source>
</evidence>
<reference evidence="1 2" key="1">
    <citation type="submission" date="2024-02" db="EMBL/GenBank/DDBJ databases">
        <title>A draft genome for the cacao thread blight pathogen Marasmius crinis-equi.</title>
        <authorList>
            <person name="Cohen S.P."/>
            <person name="Baruah I.K."/>
            <person name="Amoako-Attah I."/>
            <person name="Bukari Y."/>
            <person name="Meinhardt L.W."/>
            <person name="Bailey B.A."/>
        </authorList>
    </citation>
    <scope>NUCLEOTIDE SEQUENCE [LARGE SCALE GENOMIC DNA]</scope>
    <source>
        <strain evidence="1 2">GH-76</strain>
    </source>
</reference>
<keyword evidence="2" id="KW-1185">Reference proteome</keyword>
<gene>
    <name evidence="1" type="ORF">V5O48_019636</name>
</gene>
<protein>
    <submittedName>
        <fullName evidence="1">Uncharacterized protein</fullName>
    </submittedName>
</protein>
<accession>A0ABR3EHU4</accession>